<accession>A0ABQ9Z4B8</accession>
<keyword evidence="2" id="KW-1185">Reference proteome</keyword>
<evidence type="ECO:0000313" key="2">
    <source>
        <dbReference type="Proteomes" id="UP001234178"/>
    </source>
</evidence>
<name>A0ABQ9Z4B8_9CRUS</name>
<organism evidence="1 2">
    <name type="scientific">Daphnia magna</name>
    <dbReference type="NCBI Taxonomy" id="35525"/>
    <lineage>
        <taxon>Eukaryota</taxon>
        <taxon>Metazoa</taxon>
        <taxon>Ecdysozoa</taxon>
        <taxon>Arthropoda</taxon>
        <taxon>Crustacea</taxon>
        <taxon>Branchiopoda</taxon>
        <taxon>Diplostraca</taxon>
        <taxon>Cladocera</taxon>
        <taxon>Anomopoda</taxon>
        <taxon>Daphniidae</taxon>
        <taxon>Daphnia</taxon>
    </lineage>
</organism>
<dbReference type="EMBL" id="JAOYFB010000002">
    <property type="protein sequence ID" value="KAK4007738.1"/>
    <property type="molecule type" value="Genomic_DNA"/>
</dbReference>
<evidence type="ECO:0000313" key="1">
    <source>
        <dbReference type="EMBL" id="KAK4007738.1"/>
    </source>
</evidence>
<sequence length="59" mass="6583">MTSRLFLNDYRIVQISLEIINHIIANMLFIVDLPSSGTDEVSSSLIGTHAKLLSIICKH</sequence>
<gene>
    <name evidence="1" type="ORF">OUZ56_012891</name>
</gene>
<protein>
    <submittedName>
        <fullName evidence="1">Uncharacterized protein</fullName>
    </submittedName>
</protein>
<proteinExistence type="predicted"/>
<comment type="caution">
    <text evidence="1">The sequence shown here is derived from an EMBL/GenBank/DDBJ whole genome shotgun (WGS) entry which is preliminary data.</text>
</comment>
<dbReference type="Proteomes" id="UP001234178">
    <property type="component" value="Unassembled WGS sequence"/>
</dbReference>
<reference evidence="1 2" key="1">
    <citation type="journal article" date="2023" name="Nucleic Acids Res.">
        <title>The hologenome of Daphnia magna reveals possible DNA methylation and microbiome-mediated evolution of the host genome.</title>
        <authorList>
            <person name="Chaturvedi A."/>
            <person name="Li X."/>
            <person name="Dhandapani V."/>
            <person name="Marshall H."/>
            <person name="Kissane S."/>
            <person name="Cuenca-Cambronero M."/>
            <person name="Asole G."/>
            <person name="Calvet F."/>
            <person name="Ruiz-Romero M."/>
            <person name="Marangio P."/>
            <person name="Guigo R."/>
            <person name="Rago D."/>
            <person name="Mirbahai L."/>
            <person name="Eastwood N."/>
            <person name="Colbourne J.K."/>
            <person name="Zhou J."/>
            <person name="Mallon E."/>
            <person name="Orsini L."/>
        </authorList>
    </citation>
    <scope>NUCLEOTIDE SEQUENCE [LARGE SCALE GENOMIC DNA]</scope>
    <source>
        <strain evidence="1">LRV0_1</strain>
    </source>
</reference>